<evidence type="ECO:0000313" key="6">
    <source>
        <dbReference type="EMBL" id="QDH90188.1"/>
    </source>
</evidence>
<keyword evidence="2" id="KW-0167">Capsid protein</keyword>
<dbReference type="GO" id="GO:0019028">
    <property type="term" value="C:viral capsid"/>
    <property type="evidence" value="ECO:0007669"/>
    <property type="project" value="UniProtKB-KW"/>
</dbReference>
<evidence type="ECO:0000259" key="5">
    <source>
        <dbReference type="Pfam" id="PF08762"/>
    </source>
</evidence>
<name>A0A514D9A3_9VIRU</name>
<dbReference type="Gene3D" id="2.60.120.20">
    <property type="match status" value="3"/>
</dbReference>
<sequence length="780" mass="85459">MKPLSIDRAFLDSSPEARTDSIKEFLGKPFRIQAGVFSTTDTVSTFTSFLIPDALFAQSKFSDKVAGFYGIRATTKIRIVFNATRFQQGRYMLLWYPHGGSAGNNRNLDWYTAHTNTLTQRTQCQRVEFDLSCDSEAILELPYRSVLNFSPISIPGDISNFGQWGRFCVFPYEPLTVDTGAQTCSFSVYVSLQDVELIGAAVPQSGRMGKTTKKKSPTEVEAKSKGIGPVESAMSMGYDISTALTSVPVLSTFALPASWIFDAFRGTAAHFGWSKPSNLNVIQRVVPTFAPYFGSVDNDDSSLPLSACVNNLVDPALGFSGTDIDELDFKFFAQIPAFIKKFTWSVNASLDTSLWGTQIHPGDFSISRPLELPGVIDITPINFVCRYFKYWRGSVVFTFKFVKTEFHSGRLSFSWYPSEHNYTLGGSVAASGQYWLNRHIVDIRECNEFTLTIPYLNSAPWLDLDNNQWAGNLYVFVEDKLVAPSTVPQSITVLVEVSGGPDFEVAFPRSCSLTPVLKATPQSGTMDRGAECGAGSVVIGNSEIVSSGIINSAFCIGERISSFRSLLKMFDSCVSSVAPAASSYKAFNPYAYPVISAHASVPTMPHAPSDLYGTLSSCFLFSRGGVRLKMVVLNDSVGSKAIGSLIAYLRPLVGTSTAMSKIFYENNFTVNGNAANAFEYGLVPKVLARVQDSQPLEISCPQYGRYHSRPNNEFFCNTDYPVGFGRPALNTQWVVDVQPLGIVAVNAYRAQWFRAAGEDCNMGGFISIPPMAIMVGGLLN</sequence>
<dbReference type="InterPro" id="IPR029053">
    <property type="entry name" value="Viral_coat"/>
</dbReference>
<dbReference type="Pfam" id="PF08762">
    <property type="entry name" value="CRPV_capsid"/>
    <property type="match status" value="1"/>
</dbReference>
<evidence type="ECO:0008006" key="7">
    <source>
        <dbReference type="Google" id="ProtNLM"/>
    </source>
</evidence>
<dbReference type="InterPro" id="IPR001676">
    <property type="entry name" value="Picornavirus_capsid"/>
</dbReference>
<evidence type="ECO:0000256" key="2">
    <source>
        <dbReference type="ARBA" id="ARBA00022561"/>
    </source>
</evidence>
<dbReference type="Pfam" id="PF00073">
    <property type="entry name" value="Rhv"/>
    <property type="match status" value="2"/>
</dbReference>
<reference evidence="6" key="1">
    <citation type="submission" date="2019-05" db="EMBL/GenBank/DDBJ databases">
        <title>Metatranscriptomic reconstruction reveals RNA viruses with the potential to shape carbon cycling in soil.</title>
        <authorList>
            <person name="Starr E.P."/>
            <person name="Nuccio E."/>
            <person name="Pett-Ridge J."/>
            <person name="Banfield J.F."/>
            <person name="Firestone M.K."/>
        </authorList>
    </citation>
    <scope>NUCLEOTIDE SEQUENCE</scope>
    <source>
        <strain evidence="6">H2_Rhizo_Litter_9_11</strain>
    </source>
</reference>
<evidence type="ECO:0000259" key="4">
    <source>
        <dbReference type="Pfam" id="PF00073"/>
    </source>
</evidence>
<feature type="domain" description="Dicistrovirus capsid-polyprotein C-terminal" evidence="5">
    <location>
        <begin position="552"/>
        <end position="771"/>
    </location>
</feature>
<accession>A0A514D9A3</accession>
<dbReference type="CDD" id="cd00205">
    <property type="entry name" value="rhv_like"/>
    <property type="match status" value="2"/>
</dbReference>
<evidence type="ECO:0000256" key="3">
    <source>
        <dbReference type="ARBA" id="ARBA00022844"/>
    </source>
</evidence>
<gene>
    <name evidence="6" type="ORF">H2RhizoLitter911_000002</name>
</gene>
<proteinExistence type="predicted"/>
<dbReference type="GO" id="GO:0005198">
    <property type="term" value="F:structural molecule activity"/>
    <property type="evidence" value="ECO:0007669"/>
    <property type="project" value="InterPro"/>
</dbReference>
<dbReference type="InterPro" id="IPR014872">
    <property type="entry name" value="Dicistrovirus_capsid-polyPr_C"/>
</dbReference>
<keyword evidence="3" id="KW-0946">Virion</keyword>
<feature type="domain" description="Picornavirus capsid" evidence="4">
    <location>
        <begin position="37"/>
        <end position="149"/>
    </location>
</feature>
<feature type="domain" description="Picornavirus capsid" evidence="4">
    <location>
        <begin position="385"/>
        <end position="461"/>
    </location>
</feature>
<dbReference type="EMBL" id="MN035333">
    <property type="protein sequence ID" value="QDH90188.1"/>
    <property type="molecule type" value="Genomic_RNA"/>
</dbReference>
<evidence type="ECO:0000256" key="1">
    <source>
        <dbReference type="ARBA" id="ARBA00004328"/>
    </source>
</evidence>
<protein>
    <recommendedName>
        <fullName evidence="7">Picornavirus capsid domain-containing protein</fullName>
    </recommendedName>
</protein>
<dbReference type="SUPFAM" id="SSF88633">
    <property type="entry name" value="Positive stranded ssRNA viruses"/>
    <property type="match status" value="3"/>
</dbReference>
<organism evidence="6">
    <name type="scientific">Picornavirales sp</name>
    <dbReference type="NCBI Taxonomy" id="1955153"/>
    <lineage>
        <taxon>Viruses</taxon>
        <taxon>Riboviria</taxon>
        <taxon>Orthornavirae</taxon>
        <taxon>Pisuviricota</taxon>
        <taxon>Pisoniviricetes</taxon>
        <taxon>Picornavirales</taxon>
    </lineage>
</organism>
<dbReference type="InterPro" id="IPR033703">
    <property type="entry name" value="Rhv-like"/>
</dbReference>
<comment type="subcellular location">
    <subcellularLocation>
        <location evidence="1">Virion</location>
    </subcellularLocation>
</comment>